<dbReference type="InterPro" id="IPR050155">
    <property type="entry name" value="HAD-like_hydrolase_sf"/>
</dbReference>
<proteinExistence type="predicted"/>
<reference evidence="1 2" key="1">
    <citation type="journal article" date="2015" name="Genome Announc.">
        <title>Expanding the biotechnology potential of lactobacilli through comparative genomics of 213 strains and associated genera.</title>
        <authorList>
            <person name="Sun Z."/>
            <person name="Harris H.M."/>
            <person name="McCann A."/>
            <person name="Guo C."/>
            <person name="Argimon S."/>
            <person name="Zhang W."/>
            <person name="Yang X."/>
            <person name="Jeffery I.B."/>
            <person name="Cooney J.C."/>
            <person name="Kagawa T.F."/>
            <person name="Liu W."/>
            <person name="Song Y."/>
            <person name="Salvetti E."/>
            <person name="Wrobel A."/>
            <person name="Rasinkangas P."/>
            <person name="Parkhill J."/>
            <person name="Rea M.C."/>
            <person name="O'Sullivan O."/>
            <person name="Ritari J."/>
            <person name="Douillard F.P."/>
            <person name="Paul Ross R."/>
            <person name="Yang R."/>
            <person name="Briner A.E."/>
            <person name="Felis G.E."/>
            <person name="de Vos W.M."/>
            <person name="Barrangou R."/>
            <person name="Klaenhammer T.R."/>
            <person name="Caufield P.W."/>
            <person name="Cui Y."/>
            <person name="Zhang H."/>
            <person name="O'Toole P.W."/>
        </authorList>
    </citation>
    <scope>NUCLEOTIDE SEQUENCE [LARGE SCALE GENOMIC DNA]</scope>
    <source>
        <strain evidence="1 2">DSM 24301</strain>
    </source>
</reference>
<dbReference type="SFLD" id="SFLDS00003">
    <property type="entry name" value="Haloacid_Dehalogenase"/>
    <property type="match status" value="1"/>
</dbReference>
<dbReference type="GO" id="GO:0005829">
    <property type="term" value="C:cytosol"/>
    <property type="evidence" value="ECO:0007669"/>
    <property type="project" value="TreeGrafter"/>
</dbReference>
<accession>A0A0R2N2Y2</accession>
<dbReference type="Gene3D" id="3.40.50.1000">
    <property type="entry name" value="HAD superfamily/HAD-like"/>
    <property type="match status" value="1"/>
</dbReference>
<dbReference type="InterPro" id="IPR023214">
    <property type="entry name" value="HAD_sf"/>
</dbReference>
<dbReference type="InterPro" id="IPR006439">
    <property type="entry name" value="HAD-SF_hydro_IA"/>
</dbReference>
<dbReference type="EMBL" id="JQCE01000005">
    <property type="protein sequence ID" value="KRO18397.1"/>
    <property type="molecule type" value="Genomic_DNA"/>
</dbReference>
<dbReference type="InterPro" id="IPR036412">
    <property type="entry name" value="HAD-like_sf"/>
</dbReference>
<evidence type="ECO:0000313" key="2">
    <source>
        <dbReference type="Proteomes" id="UP000050969"/>
    </source>
</evidence>
<dbReference type="AlphaFoldDB" id="A0A0R2N2Y2"/>
<dbReference type="CDD" id="cd07505">
    <property type="entry name" value="HAD_BPGM-like"/>
    <property type="match status" value="1"/>
</dbReference>
<gene>
    <name evidence="1" type="ORF">IV56_GL001530</name>
</gene>
<evidence type="ECO:0000313" key="1">
    <source>
        <dbReference type="EMBL" id="KRO18397.1"/>
    </source>
</evidence>
<keyword evidence="2" id="KW-1185">Reference proteome</keyword>
<dbReference type="PRINTS" id="PR00413">
    <property type="entry name" value="HADHALOGNASE"/>
</dbReference>
<dbReference type="STRING" id="1293598.IV56_GL001530"/>
<dbReference type="PATRIC" id="fig|1293598.4.peg.1595"/>
<dbReference type="Pfam" id="PF13419">
    <property type="entry name" value="HAD_2"/>
    <property type="match status" value="1"/>
</dbReference>
<organism evidence="1 2">
    <name type="scientific">Lacticaseibacillus saniviri JCM 17471 = DSM 24301</name>
    <dbReference type="NCBI Taxonomy" id="1293598"/>
    <lineage>
        <taxon>Bacteria</taxon>
        <taxon>Bacillati</taxon>
        <taxon>Bacillota</taxon>
        <taxon>Bacilli</taxon>
        <taxon>Lactobacillales</taxon>
        <taxon>Lactobacillaceae</taxon>
        <taxon>Lacticaseibacillus</taxon>
    </lineage>
</organism>
<dbReference type="PANTHER" id="PTHR43434:SF1">
    <property type="entry name" value="PHOSPHOGLYCOLATE PHOSPHATASE"/>
    <property type="match status" value="1"/>
</dbReference>
<sequence>MAFDLDGTLVDSERLYLTANAWAAAQLGKTIPPEAFLPLVGAAEPDVLAFLTAHFAPADQQRFVRLSQEYVTHRVETVGPPELAGADELLHQLQEAGLGLSIVSSNHRDYVQRVLAKLNWQAYFDVVITFEDISLPKPAPEAYQRLLTKTGLNADEVVAVEDSPIGVAAAVAAGLPTIQLADLLPPSQLATVQLDHLAAIWPWLQPRL</sequence>
<dbReference type="NCBIfam" id="TIGR01509">
    <property type="entry name" value="HAD-SF-IA-v3"/>
    <property type="match status" value="1"/>
</dbReference>
<name>A0A0R2N2Y2_9LACO</name>
<comment type="caution">
    <text evidence="1">The sequence shown here is derived from an EMBL/GenBank/DDBJ whole genome shotgun (WGS) entry which is preliminary data.</text>
</comment>
<dbReference type="Gene3D" id="1.10.150.240">
    <property type="entry name" value="Putative phosphatase, domain 2"/>
    <property type="match status" value="1"/>
</dbReference>
<dbReference type="SUPFAM" id="SSF56784">
    <property type="entry name" value="HAD-like"/>
    <property type="match status" value="1"/>
</dbReference>
<protein>
    <submittedName>
        <fullName evidence="1">Uncharacterized protein</fullName>
    </submittedName>
</protein>
<dbReference type="GO" id="GO:0008967">
    <property type="term" value="F:phosphoglycolate phosphatase activity"/>
    <property type="evidence" value="ECO:0007669"/>
    <property type="project" value="TreeGrafter"/>
</dbReference>
<dbReference type="InterPro" id="IPR041492">
    <property type="entry name" value="HAD_2"/>
</dbReference>
<dbReference type="PANTHER" id="PTHR43434">
    <property type="entry name" value="PHOSPHOGLYCOLATE PHOSPHATASE"/>
    <property type="match status" value="1"/>
</dbReference>
<dbReference type="SFLD" id="SFLDG01129">
    <property type="entry name" value="C1.5:_HAD__Beta-PGM__Phosphata"/>
    <property type="match status" value="1"/>
</dbReference>
<dbReference type="GO" id="GO:0006281">
    <property type="term" value="P:DNA repair"/>
    <property type="evidence" value="ECO:0007669"/>
    <property type="project" value="TreeGrafter"/>
</dbReference>
<dbReference type="Proteomes" id="UP000050969">
    <property type="component" value="Unassembled WGS sequence"/>
</dbReference>
<dbReference type="InterPro" id="IPR023198">
    <property type="entry name" value="PGP-like_dom2"/>
</dbReference>